<evidence type="ECO:0000256" key="6">
    <source>
        <dbReference type="ARBA" id="ARBA00023242"/>
    </source>
</evidence>
<evidence type="ECO:0000256" key="5">
    <source>
        <dbReference type="ARBA" id="ARBA00023163"/>
    </source>
</evidence>
<dbReference type="SMART" id="SM00380">
    <property type="entry name" value="AP2"/>
    <property type="match status" value="2"/>
</dbReference>
<feature type="compositionally biased region" description="Pro residues" evidence="8">
    <location>
        <begin position="1"/>
        <end position="15"/>
    </location>
</feature>
<dbReference type="OrthoDB" id="207175at2759"/>
<feature type="region of interest" description="Disordered" evidence="8">
    <location>
        <begin position="1"/>
        <end position="71"/>
    </location>
</feature>
<evidence type="ECO:0000256" key="4">
    <source>
        <dbReference type="ARBA" id="ARBA00023125"/>
    </source>
</evidence>
<dbReference type="CDD" id="cd00018">
    <property type="entry name" value="AP2"/>
    <property type="match status" value="2"/>
</dbReference>
<keyword evidence="2" id="KW-0677">Repeat</keyword>
<dbReference type="PANTHER" id="PTHR32467:SF97">
    <property type="entry name" value="ETHYLENE-RESPONSIVE TRANSCRIPTION FACTOR WRI1"/>
    <property type="match status" value="1"/>
</dbReference>
<dbReference type="PRINTS" id="PR00367">
    <property type="entry name" value="ETHRSPELEMNT"/>
</dbReference>
<evidence type="ECO:0000313" key="11">
    <source>
        <dbReference type="Proteomes" id="UP000652761"/>
    </source>
</evidence>
<evidence type="ECO:0000256" key="8">
    <source>
        <dbReference type="SAM" id="MobiDB-lite"/>
    </source>
</evidence>
<feature type="compositionally biased region" description="Low complexity" evidence="8">
    <location>
        <begin position="16"/>
        <end position="36"/>
    </location>
</feature>
<feature type="domain" description="AP2/ERF" evidence="9">
    <location>
        <begin position="70"/>
        <end position="133"/>
    </location>
</feature>
<dbReference type="SUPFAM" id="SSF54171">
    <property type="entry name" value="DNA-binding domain"/>
    <property type="match status" value="2"/>
</dbReference>
<dbReference type="FunFam" id="3.30.730.10:FF:000002">
    <property type="entry name" value="AP2-like ethylene-responsive transcription factor"/>
    <property type="match status" value="1"/>
</dbReference>
<dbReference type="Pfam" id="PF00847">
    <property type="entry name" value="AP2"/>
    <property type="match status" value="1"/>
</dbReference>
<keyword evidence="4" id="KW-0238">DNA-binding</keyword>
<keyword evidence="6" id="KW-0539">Nucleus</keyword>
<accession>A0A843VAM6</accession>
<dbReference type="PANTHER" id="PTHR32467">
    <property type="entry name" value="AP2-LIKE ETHYLENE-RESPONSIVE TRANSCRIPTION FACTOR"/>
    <property type="match status" value="1"/>
</dbReference>
<keyword evidence="3" id="KW-0805">Transcription regulation</keyword>
<evidence type="ECO:0000256" key="2">
    <source>
        <dbReference type="ARBA" id="ARBA00022737"/>
    </source>
</evidence>
<comment type="subcellular location">
    <subcellularLocation>
        <location evidence="1">Nucleus</location>
    </subcellularLocation>
</comment>
<reference evidence="10" key="1">
    <citation type="submission" date="2017-07" db="EMBL/GenBank/DDBJ databases">
        <title>Taro Niue Genome Assembly and Annotation.</title>
        <authorList>
            <person name="Atibalentja N."/>
            <person name="Keating K."/>
            <person name="Fields C.J."/>
        </authorList>
    </citation>
    <scope>NUCLEOTIDE SEQUENCE</scope>
    <source>
        <strain evidence="10">Niue_2</strain>
        <tissue evidence="10">Leaf</tissue>
    </source>
</reference>
<dbReference type="Gene3D" id="3.30.730.10">
    <property type="entry name" value="AP2/ERF domain"/>
    <property type="match status" value="2"/>
</dbReference>
<dbReference type="GO" id="GO:0005634">
    <property type="term" value="C:nucleus"/>
    <property type="evidence" value="ECO:0007669"/>
    <property type="project" value="UniProtKB-SubCell"/>
</dbReference>
<gene>
    <name evidence="10" type="ORF">Taro_024202</name>
</gene>
<dbReference type="InterPro" id="IPR016177">
    <property type="entry name" value="DNA-bd_dom_sf"/>
</dbReference>
<comment type="similarity">
    <text evidence="7">Belongs to the AP2/ERF transcription factor family. AP2 subfamily.</text>
</comment>
<organism evidence="10 11">
    <name type="scientific">Colocasia esculenta</name>
    <name type="common">Wild taro</name>
    <name type="synonym">Arum esculentum</name>
    <dbReference type="NCBI Taxonomy" id="4460"/>
    <lineage>
        <taxon>Eukaryota</taxon>
        <taxon>Viridiplantae</taxon>
        <taxon>Streptophyta</taxon>
        <taxon>Embryophyta</taxon>
        <taxon>Tracheophyta</taxon>
        <taxon>Spermatophyta</taxon>
        <taxon>Magnoliopsida</taxon>
        <taxon>Liliopsida</taxon>
        <taxon>Araceae</taxon>
        <taxon>Aroideae</taxon>
        <taxon>Colocasieae</taxon>
        <taxon>Colocasia</taxon>
    </lineage>
</organism>
<evidence type="ECO:0000256" key="1">
    <source>
        <dbReference type="ARBA" id="ARBA00004123"/>
    </source>
</evidence>
<evidence type="ECO:0000256" key="3">
    <source>
        <dbReference type="ARBA" id="ARBA00023015"/>
    </source>
</evidence>
<dbReference type="AlphaFoldDB" id="A0A843VAM6"/>
<feature type="compositionally biased region" description="Gly residues" evidence="8">
    <location>
        <begin position="375"/>
        <end position="384"/>
    </location>
</feature>
<feature type="domain" description="AP2/ERF" evidence="9">
    <location>
        <begin position="169"/>
        <end position="227"/>
    </location>
</feature>
<proteinExistence type="inferred from homology"/>
<dbReference type="EMBL" id="NMUH01001358">
    <property type="protein sequence ID" value="MQL91587.1"/>
    <property type="molecule type" value="Genomic_DNA"/>
</dbReference>
<dbReference type="InterPro" id="IPR001471">
    <property type="entry name" value="AP2/ERF_dom"/>
</dbReference>
<evidence type="ECO:0000313" key="10">
    <source>
        <dbReference type="EMBL" id="MQL91587.1"/>
    </source>
</evidence>
<evidence type="ECO:0000256" key="7">
    <source>
        <dbReference type="ARBA" id="ARBA00037973"/>
    </source>
</evidence>
<dbReference type="Proteomes" id="UP000652761">
    <property type="component" value="Unassembled WGS sequence"/>
</dbReference>
<comment type="caution">
    <text evidence="10">The sequence shown here is derived from an EMBL/GenBank/DDBJ whole genome shotgun (WGS) entry which is preliminary data.</text>
</comment>
<keyword evidence="5" id="KW-0804">Transcription</keyword>
<sequence length="441" mass="47950">MGKSPHPPASLPPVSPTSSSSSSSPSSSQLPHGSTSAAEASGKTKRRGPRRTSGPEGRLWPSGSGKRSSVYRGVTKHRWTGRYEAHLWDKDAWNSITEKKGRQGAYDDEEAAAHTYDLAALKYWGPSTVLNFPLNAYTKEFMEMQTMSKEEYLGSLRRRSSGFSRGVSKYRGVARHHHNGRWEARIGRVLGNKYLYLGTFSTQEEAARAYDRAAIEYRGPNAVTNFDISCYLEDSKQGLQLPTRRQLEQVQEFQQIQQQQMQLQFPFPRPQPLRAAARPNVAFPDQHDDVPSPVPALQEPQQNHVDLGAVGDPAGDHPWSLPIEPELEPYPTPVATLQEYNCLDGLVEDTVFEDDIECFFQDPGRDEGGYHDGGNEGGGSGTGSGHAAAPGHSDNAGTEGVLSEDVGRGGAGAAAGAGDQELFPTPSIISSSRSLPISICS</sequence>
<dbReference type="GO" id="GO:0003700">
    <property type="term" value="F:DNA-binding transcription factor activity"/>
    <property type="evidence" value="ECO:0007669"/>
    <property type="project" value="InterPro"/>
</dbReference>
<protein>
    <recommendedName>
        <fullName evidence="9">AP2/ERF domain-containing protein</fullName>
    </recommendedName>
</protein>
<dbReference type="InterPro" id="IPR036955">
    <property type="entry name" value="AP2/ERF_dom_sf"/>
</dbReference>
<dbReference type="PROSITE" id="PS51032">
    <property type="entry name" value="AP2_ERF"/>
    <property type="match status" value="2"/>
</dbReference>
<name>A0A843VAM6_COLES</name>
<feature type="region of interest" description="Disordered" evidence="8">
    <location>
        <begin position="360"/>
        <end position="441"/>
    </location>
</feature>
<feature type="compositionally biased region" description="Basic and acidic residues" evidence="8">
    <location>
        <begin position="363"/>
        <end position="374"/>
    </location>
</feature>
<keyword evidence="11" id="KW-1185">Reference proteome</keyword>
<evidence type="ECO:0000259" key="9">
    <source>
        <dbReference type="PROSITE" id="PS51032"/>
    </source>
</evidence>
<dbReference type="GO" id="GO:0003677">
    <property type="term" value="F:DNA binding"/>
    <property type="evidence" value="ECO:0007669"/>
    <property type="project" value="UniProtKB-KW"/>
</dbReference>
<feature type="compositionally biased region" description="Low complexity" evidence="8">
    <location>
        <begin position="427"/>
        <end position="441"/>
    </location>
</feature>